<name>A0A9W7TQ42_TRIRA</name>
<reference evidence="1" key="1">
    <citation type="submission" date="2021-02" db="EMBL/GenBank/DDBJ databases">
        <title>Comparative genomics reveals that relaxation of natural selection precedes convergent phenotypic evolution of cavefish.</title>
        <authorList>
            <person name="Peng Z."/>
        </authorList>
    </citation>
    <scope>NUCLEOTIDE SEQUENCE</scope>
    <source>
        <tissue evidence="1">Muscle</tissue>
    </source>
</reference>
<evidence type="ECO:0000313" key="2">
    <source>
        <dbReference type="Proteomes" id="UP001059041"/>
    </source>
</evidence>
<gene>
    <name evidence="1" type="ORF">IRJ41_025392</name>
</gene>
<protein>
    <submittedName>
        <fullName evidence="1">Uncharacterized protein</fullName>
    </submittedName>
</protein>
<accession>A0A9W7TQ42</accession>
<organism evidence="1 2">
    <name type="scientific">Triplophysa rosa</name>
    <name type="common">Cave loach</name>
    <dbReference type="NCBI Taxonomy" id="992332"/>
    <lineage>
        <taxon>Eukaryota</taxon>
        <taxon>Metazoa</taxon>
        <taxon>Chordata</taxon>
        <taxon>Craniata</taxon>
        <taxon>Vertebrata</taxon>
        <taxon>Euteleostomi</taxon>
        <taxon>Actinopterygii</taxon>
        <taxon>Neopterygii</taxon>
        <taxon>Teleostei</taxon>
        <taxon>Ostariophysi</taxon>
        <taxon>Cypriniformes</taxon>
        <taxon>Nemacheilidae</taxon>
        <taxon>Triplophysa</taxon>
    </lineage>
</organism>
<evidence type="ECO:0000313" key="1">
    <source>
        <dbReference type="EMBL" id="KAI7800122.1"/>
    </source>
</evidence>
<proteinExistence type="predicted"/>
<dbReference type="EMBL" id="JAFHDT010000015">
    <property type="protein sequence ID" value="KAI7800122.1"/>
    <property type="molecule type" value="Genomic_DNA"/>
</dbReference>
<comment type="caution">
    <text evidence="1">The sequence shown here is derived from an EMBL/GenBank/DDBJ whole genome shotgun (WGS) entry which is preliminary data.</text>
</comment>
<feature type="non-terminal residue" evidence="1">
    <location>
        <position position="96"/>
    </location>
</feature>
<dbReference type="AlphaFoldDB" id="A0A9W7TQ42"/>
<sequence>KKQTIRTSTSKPGNYAVRSVPSHLSHITSGQMERIFCFLMTLVHLWNGHQLSGKIQLKWSPANSNCQSLNRSLLFLVTSYIEAGSTHSLALHVRTL</sequence>
<dbReference type="Proteomes" id="UP001059041">
    <property type="component" value="Linkage Group LG15"/>
</dbReference>
<keyword evidence="2" id="KW-1185">Reference proteome</keyword>